<dbReference type="AlphaFoldDB" id="A0A0A9E726"/>
<organism evidence="2">
    <name type="scientific">Arundo donax</name>
    <name type="common">Giant reed</name>
    <name type="synonym">Donax arundinaceus</name>
    <dbReference type="NCBI Taxonomy" id="35708"/>
    <lineage>
        <taxon>Eukaryota</taxon>
        <taxon>Viridiplantae</taxon>
        <taxon>Streptophyta</taxon>
        <taxon>Embryophyta</taxon>
        <taxon>Tracheophyta</taxon>
        <taxon>Spermatophyta</taxon>
        <taxon>Magnoliopsida</taxon>
        <taxon>Liliopsida</taxon>
        <taxon>Poales</taxon>
        <taxon>Poaceae</taxon>
        <taxon>PACMAD clade</taxon>
        <taxon>Arundinoideae</taxon>
        <taxon>Arundineae</taxon>
        <taxon>Arundo</taxon>
    </lineage>
</organism>
<evidence type="ECO:0000256" key="1">
    <source>
        <dbReference type="SAM" id="MobiDB-lite"/>
    </source>
</evidence>
<sequence length="99" mass="11653">MRGARLQGEGRLQGRRLHLRPALRRRAPRRAPPRPRPPPPARRLRRGRQAQDHRAPPRRRRGPLPPRHRLRRLQDPVPRVRRADPPQAPAGPRLARKLR</sequence>
<accession>A0A0A9E726</accession>
<reference evidence="2" key="2">
    <citation type="journal article" date="2015" name="Data Brief">
        <title>Shoot transcriptome of the giant reed, Arundo donax.</title>
        <authorList>
            <person name="Barrero R.A."/>
            <person name="Guerrero F.D."/>
            <person name="Moolhuijzen P."/>
            <person name="Goolsby J.A."/>
            <person name="Tidwell J."/>
            <person name="Bellgard S.E."/>
            <person name="Bellgard M.I."/>
        </authorList>
    </citation>
    <scope>NUCLEOTIDE SEQUENCE</scope>
    <source>
        <tissue evidence="2">Shoot tissue taken approximately 20 cm above the soil surface</tissue>
    </source>
</reference>
<protein>
    <submittedName>
        <fullName evidence="2">Uncharacterized protein</fullName>
    </submittedName>
</protein>
<reference evidence="2" key="1">
    <citation type="submission" date="2014-09" db="EMBL/GenBank/DDBJ databases">
        <authorList>
            <person name="Magalhaes I.L.F."/>
            <person name="Oliveira U."/>
            <person name="Santos F.R."/>
            <person name="Vidigal T.H.D.A."/>
            <person name="Brescovit A.D."/>
            <person name="Santos A.J."/>
        </authorList>
    </citation>
    <scope>NUCLEOTIDE SEQUENCE</scope>
    <source>
        <tissue evidence="2">Shoot tissue taken approximately 20 cm above the soil surface</tissue>
    </source>
</reference>
<dbReference type="EMBL" id="GBRH01202009">
    <property type="protein sequence ID" value="JAD95886.1"/>
    <property type="molecule type" value="Transcribed_RNA"/>
</dbReference>
<feature type="compositionally biased region" description="Basic residues" evidence="1">
    <location>
        <begin position="56"/>
        <end position="71"/>
    </location>
</feature>
<evidence type="ECO:0000313" key="2">
    <source>
        <dbReference type="EMBL" id="JAD95886.1"/>
    </source>
</evidence>
<feature type="compositionally biased region" description="Basic residues" evidence="1">
    <location>
        <begin position="13"/>
        <end position="33"/>
    </location>
</feature>
<name>A0A0A9E726_ARUDO</name>
<feature type="region of interest" description="Disordered" evidence="1">
    <location>
        <begin position="1"/>
        <end position="99"/>
    </location>
</feature>
<proteinExistence type="predicted"/>
<feature type="compositionally biased region" description="Low complexity" evidence="1">
    <location>
        <begin position="1"/>
        <end position="10"/>
    </location>
</feature>